<evidence type="ECO:0000256" key="2">
    <source>
        <dbReference type="ARBA" id="ARBA00022448"/>
    </source>
</evidence>
<dbReference type="Proteomes" id="UP000654075">
    <property type="component" value="Unassembled WGS sequence"/>
</dbReference>
<dbReference type="PANTHER" id="PTHR11616:SF240">
    <property type="entry name" value="BLOATED TUBULES, ISOFORM B-RELATED"/>
    <property type="match status" value="1"/>
</dbReference>
<evidence type="ECO:0000313" key="10">
    <source>
        <dbReference type="Proteomes" id="UP000654075"/>
    </source>
</evidence>
<feature type="region of interest" description="Disordered" evidence="7">
    <location>
        <begin position="644"/>
        <end position="689"/>
    </location>
</feature>
<feature type="transmembrane region" description="Helical" evidence="8">
    <location>
        <begin position="360"/>
        <end position="383"/>
    </location>
</feature>
<feature type="transmembrane region" description="Helical" evidence="8">
    <location>
        <begin position="541"/>
        <end position="566"/>
    </location>
</feature>
<feature type="transmembrane region" description="Helical" evidence="8">
    <location>
        <begin position="245"/>
        <end position="270"/>
    </location>
</feature>
<sequence>MKEGVETCDIVPGLSISQAAPPQDAEVGASSGQEYENNTQYILSLVGYAVGLGNLWRFPYLAYTYGGGAFLIPYFCALFFLGLPLFILELGLGQMTRRGTLGMWLKLGLPRMQGVGVAATCCAFLVALYYNVILGWTIYYFGRTLGALPSGVLPWSDQAEGFVCPETVLYPRSTVANDPYLINPATGLFNASFVSDFWCPEVAGSHAPAGFQAVRVRPLSCPARSAAVFWEEQAMQQSSGLDDLAGLNPGIVVAFTIAWLLVYLCVFQGIKSSGKVVYVTATLPYFCLAAFLIRAAMLPNALTGLKFFLIPDWSILGHGQVWLAAAVQIFYSLGVGYGSLMAFASCSSKHNDFVRDATTIAFINCGTSVLAGSVVFPILGFLVSELQISNPCISGDSLDGLKSIGLSGTGLAFIAFPIAIARMPGSFFFAILFFVMLLCLGIDSQFAMVETVVLVLSEAGVGRKLSRPVLSGIVCLVSYLIGLIFVCRGGLYWFNLLDSYSSVLALFVVTCLECVGLTWASEGKLWLEFKQQTKEWTGRELGPILHLFWKWVCPGLILALLLANFIPPTGKVDLMGAGDSVPYPEGQGYLPAWSIGFGWFLAVVPLLALLLVVAYPRLVYDGGEEDLSRKQWYQNWLVSELAGSSGSAEKPAGIRIGNAENPAGSSMADMPPVVQKKKRTKKSKKSGSEVACLPCIKIC</sequence>
<comment type="subcellular location">
    <subcellularLocation>
        <location evidence="1">Membrane</location>
        <topology evidence="1">Multi-pass membrane protein</topology>
    </subcellularLocation>
</comment>
<feature type="transmembrane region" description="Helical" evidence="8">
    <location>
        <begin position="112"/>
        <end position="141"/>
    </location>
</feature>
<feature type="compositionally biased region" description="Basic residues" evidence="7">
    <location>
        <begin position="675"/>
        <end position="685"/>
    </location>
</feature>
<evidence type="ECO:0000256" key="4">
    <source>
        <dbReference type="ARBA" id="ARBA00022989"/>
    </source>
</evidence>
<evidence type="ECO:0000256" key="8">
    <source>
        <dbReference type="SAM" id="Phobius"/>
    </source>
</evidence>
<feature type="transmembrane region" description="Helical" evidence="8">
    <location>
        <begin position="70"/>
        <end position="92"/>
    </location>
</feature>
<dbReference type="GO" id="GO:0035725">
    <property type="term" value="P:sodium ion transmembrane transport"/>
    <property type="evidence" value="ECO:0007669"/>
    <property type="project" value="TreeGrafter"/>
</dbReference>
<comment type="caution">
    <text evidence="9">The sequence shown here is derived from an EMBL/GenBank/DDBJ whole genome shotgun (WGS) entry which is preliminary data.</text>
</comment>
<feature type="transmembrane region" description="Helical" evidence="8">
    <location>
        <begin position="282"/>
        <end position="309"/>
    </location>
</feature>
<dbReference type="PROSITE" id="PS50267">
    <property type="entry name" value="NA_NEUROTRAN_SYMP_3"/>
    <property type="match status" value="1"/>
</dbReference>
<keyword evidence="3 6" id="KW-0812">Transmembrane</keyword>
<dbReference type="EMBL" id="CAJNNV010032170">
    <property type="protein sequence ID" value="CAE8639167.1"/>
    <property type="molecule type" value="Genomic_DNA"/>
</dbReference>
<keyword evidence="4 8" id="KW-1133">Transmembrane helix</keyword>
<keyword evidence="10" id="KW-1185">Reference proteome</keyword>
<organism evidence="9 10">
    <name type="scientific">Polarella glacialis</name>
    <name type="common">Dinoflagellate</name>
    <dbReference type="NCBI Taxonomy" id="89957"/>
    <lineage>
        <taxon>Eukaryota</taxon>
        <taxon>Sar</taxon>
        <taxon>Alveolata</taxon>
        <taxon>Dinophyceae</taxon>
        <taxon>Suessiales</taxon>
        <taxon>Suessiaceae</taxon>
        <taxon>Polarella</taxon>
    </lineage>
</organism>
<evidence type="ECO:0000256" key="7">
    <source>
        <dbReference type="SAM" id="MobiDB-lite"/>
    </source>
</evidence>
<keyword evidence="6" id="KW-0769">Symport</keyword>
<feature type="transmembrane region" description="Helical" evidence="8">
    <location>
        <begin position="427"/>
        <end position="457"/>
    </location>
</feature>
<feature type="transmembrane region" description="Helical" evidence="8">
    <location>
        <begin position="597"/>
        <end position="620"/>
    </location>
</feature>
<dbReference type="PANTHER" id="PTHR11616">
    <property type="entry name" value="SODIUM/CHLORIDE DEPENDENT TRANSPORTER"/>
    <property type="match status" value="1"/>
</dbReference>
<dbReference type="GO" id="GO:0005886">
    <property type="term" value="C:plasma membrane"/>
    <property type="evidence" value="ECO:0007669"/>
    <property type="project" value="TreeGrafter"/>
</dbReference>
<dbReference type="PRINTS" id="PR00176">
    <property type="entry name" value="NANEUSMPORT"/>
</dbReference>
<dbReference type="Pfam" id="PF00209">
    <property type="entry name" value="SNF"/>
    <property type="match status" value="1"/>
</dbReference>
<evidence type="ECO:0000256" key="3">
    <source>
        <dbReference type="ARBA" id="ARBA00022692"/>
    </source>
</evidence>
<dbReference type="AlphaFoldDB" id="A0A813HKU6"/>
<gene>
    <name evidence="9" type="ORF">PGLA1383_LOCUS54215</name>
</gene>
<proteinExistence type="inferred from homology"/>
<keyword evidence="5 8" id="KW-0472">Membrane</keyword>
<accession>A0A813HKU6</accession>
<comment type="similarity">
    <text evidence="6">Belongs to the sodium:neurotransmitter symporter (SNF) (TC 2.A.22) family.</text>
</comment>
<feature type="transmembrane region" description="Helical" evidence="8">
    <location>
        <begin position="469"/>
        <end position="494"/>
    </location>
</feature>
<reference evidence="9" key="1">
    <citation type="submission" date="2021-02" db="EMBL/GenBank/DDBJ databases">
        <authorList>
            <person name="Dougan E. K."/>
            <person name="Rhodes N."/>
            <person name="Thang M."/>
            <person name="Chan C."/>
        </authorList>
    </citation>
    <scope>NUCLEOTIDE SEQUENCE</scope>
</reference>
<feature type="transmembrane region" description="Helical" evidence="8">
    <location>
        <begin position="41"/>
        <end position="58"/>
    </location>
</feature>
<dbReference type="PROSITE" id="PS00610">
    <property type="entry name" value="NA_NEUROTRAN_SYMP_1"/>
    <property type="match status" value="1"/>
</dbReference>
<keyword evidence="2 6" id="KW-0813">Transport</keyword>
<dbReference type="SUPFAM" id="SSF161070">
    <property type="entry name" value="SNF-like"/>
    <property type="match status" value="1"/>
</dbReference>
<dbReference type="GO" id="GO:0015293">
    <property type="term" value="F:symporter activity"/>
    <property type="evidence" value="ECO:0007669"/>
    <property type="project" value="UniProtKB-KW"/>
</dbReference>
<protein>
    <recommendedName>
        <fullName evidence="6">Transporter</fullName>
    </recommendedName>
</protein>
<dbReference type="InterPro" id="IPR000175">
    <property type="entry name" value="Na/ntran_symport"/>
</dbReference>
<feature type="transmembrane region" description="Helical" evidence="8">
    <location>
        <begin position="321"/>
        <end position="340"/>
    </location>
</feature>
<name>A0A813HKU6_POLGL</name>
<evidence type="ECO:0000256" key="5">
    <source>
        <dbReference type="ARBA" id="ARBA00023136"/>
    </source>
</evidence>
<evidence type="ECO:0000256" key="6">
    <source>
        <dbReference type="RuleBase" id="RU003732"/>
    </source>
</evidence>
<dbReference type="InterPro" id="IPR037272">
    <property type="entry name" value="SNS_sf"/>
</dbReference>
<evidence type="ECO:0000313" key="9">
    <source>
        <dbReference type="EMBL" id="CAE8639167.1"/>
    </source>
</evidence>
<evidence type="ECO:0000256" key="1">
    <source>
        <dbReference type="ARBA" id="ARBA00004141"/>
    </source>
</evidence>
<feature type="transmembrane region" description="Helical" evidence="8">
    <location>
        <begin position="404"/>
        <end position="421"/>
    </location>
</feature>
<dbReference type="OrthoDB" id="6581954at2759"/>